<evidence type="ECO:0000256" key="6">
    <source>
        <dbReference type="ARBA" id="ARBA00022737"/>
    </source>
</evidence>
<evidence type="ECO:0000313" key="11">
    <source>
        <dbReference type="Proteomes" id="UP000434582"/>
    </source>
</evidence>
<dbReference type="InterPro" id="IPR019734">
    <property type="entry name" value="TPR_rpt"/>
</dbReference>
<dbReference type="Pfam" id="PF14559">
    <property type="entry name" value="TPR_19"/>
    <property type="match status" value="1"/>
</dbReference>
<dbReference type="InterPro" id="IPR051939">
    <property type="entry name" value="Glycosyltr_41/O-GlcNAc_trsf"/>
</dbReference>
<comment type="caution">
    <text evidence="10">The sequence shown here is derived from an EMBL/GenBank/DDBJ whole genome shotgun (WGS) entry which is preliminary data.</text>
</comment>
<keyword evidence="5" id="KW-0808">Transferase</keyword>
<reference evidence="10 11" key="1">
    <citation type="submission" date="2019-10" db="EMBL/GenBank/DDBJ databases">
        <title>Draft whole-genome sequence of the purple nonsulfur photosynthetic bacterium Roseospira navarrensis DSM 15114.</title>
        <authorList>
            <person name="Kyndt J.A."/>
            <person name="Meyer T.E."/>
        </authorList>
    </citation>
    <scope>NUCLEOTIDE SEQUENCE [LARGE SCALE GENOMIC DNA]</scope>
    <source>
        <strain evidence="10 11">DSM 15114</strain>
    </source>
</reference>
<keyword evidence="6" id="KW-0677">Repeat</keyword>
<dbReference type="EMBL" id="WIVE01000013">
    <property type="protein sequence ID" value="MQX36144.1"/>
    <property type="molecule type" value="Genomic_DNA"/>
</dbReference>
<evidence type="ECO:0000256" key="4">
    <source>
        <dbReference type="ARBA" id="ARBA00022676"/>
    </source>
</evidence>
<evidence type="ECO:0000256" key="7">
    <source>
        <dbReference type="ARBA" id="ARBA00022803"/>
    </source>
</evidence>
<gene>
    <name evidence="10" type="ORF">GHC57_06395</name>
</gene>
<feature type="domain" description="O-GlcNAc transferase C-terminal" evidence="9">
    <location>
        <begin position="472"/>
        <end position="649"/>
    </location>
</feature>
<keyword evidence="11" id="KW-1185">Reference proteome</keyword>
<evidence type="ECO:0000256" key="3">
    <source>
        <dbReference type="ARBA" id="ARBA00011970"/>
    </source>
</evidence>
<evidence type="ECO:0000256" key="5">
    <source>
        <dbReference type="ARBA" id="ARBA00022679"/>
    </source>
</evidence>
<protein>
    <recommendedName>
        <fullName evidence="3">protein O-GlcNAc transferase</fullName>
        <ecNumber evidence="3">2.4.1.255</ecNumber>
    </recommendedName>
</protein>
<dbReference type="Pfam" id="PF13844">
    <property type="entry name" value="Glyco_transf_41"/>
    <property type="match status" value="2"/>
</dbReference>
<evidence type="ECO:0000256" key="2">
    <source>
        <dbReference type="ARBA" id="ARBA00005386"/>
    </source>
</evidence>
<keyword evidence="7 8" id="KW-0802">TPR repeat</keyword>
<dbReference type="AlphaFoldDB" id="A0A7X2D2C2"/>
<evidence type="ECO:0000313" key="10">
    <source>
        <dbReference type="EMBL" id="MQX36144.1"/>
    </source>
</evidence>
<evidence type="ECO:0000256" key="1">
    <source>
        <dbReference type="ARBA" id="ARBA00004922"/>
    </source>
</evidence>
<feature type="domain" description="O-GlcNAc transferase C-terminal" evidence="9">
    <location>
        <begin position="301"/>
        <end position="429"/>
    </location>
</feature>
<proteinExistence type="inferred from homology"/>
<accession>A0A7X2D2C2</accession>
<sequence length="668" mass="71591">MTRSPAPDVPHQTLAPRAWRLLRDGAAAPARDLAQRLLTARPADAEALRILAEVAYRTGDLDRTARTLARAAHANPDHAETHGTLGMVLAGLGRYSQALGPLWRAIALAPEVLPARLTLAAALEQAGDPDAALTALDDAVAQAPDDAEPHARRGHLLHTYGQTDLAHGAYGDALARDPGRTDCAYARACIAIDRGDHALALSDLDAVLARTPGDAEATYQRGFCLFNLGHMDESVDALRRAAGHGDAALRERALRMIAVIIPGSPAADQAEILAARRTWADLAVPPSPAPRPPGHLAGRLDGRRLRVGYVSSAFGQENWMKSFLGLVNGHDRAVVDVHLFSVDAHDATLSSYQPHPDDHFHDISRLSIEGFATLVRAEGIDVLFNLDGYTAVKLMLPMGLRPAPVNVAGVGLYGTTGISDCDYLVGDRYVVGPEDEAHCRETVLRVPCYSAFSVNYPVPDIVDPPCLTRGSVTFGCLAPQYKITPPVIDALCRILEGCPGSRLILRNTRLDRPGNVAHVRALFAARGVDPDRLDLMGPAPHRVFLETYDAIDIAIDAFPYNGGSSTIETLWQGVPLLTYDGDRWAARISASLLYAAGLDRFVAPSIDGLVETAIAMATGDGAWEALRDWRHRARAVIGASAACDTRAFAATMEAHYYAMFGATPPRSA</sequence>
<dbReference type="PROSITE" id="PS50005">
    <property type="entry name" value="TPR"/>
    <property type="match status" value="1"/>
</dbReference>
<dbReference type="GO" id="GO:0097363">
    <property type="term" value="F:protein O-acetylglucosaminyltransferase activity"/>
    <property type="evidence" value="ECO:0007669"/>
    <property type="project" value="UniProtKB-EC"/>
</dbReference>
<dbReference type="Gene3D" id="3.40.50.11380">
    <property type="match status" value="1"/>
</dbReference>
<dbReference type="Gene3D" id="1.25.40.10">
    <property type="entry name" value="Tetratricopeptide repeat domain"/>
    <property type="match status" value="1"/>
</dbReference>
<dbReference type="SUPFAM" id="SSF48452">
    <property type="entry name" value="TPR-like"/>
    <property type="match status" value="1"/>
</dbReference>
<feature type="repeat" description="TPR" evidence="8">
    <location>
        <begin position="79"/>
        <end position="112"/>
    </location>
</feature>
<dbReference type="SMART" id="SM00028">
    <property type="entry name" value="TPR"/>
    <property type="match status" value="6"/>
</dbReference>
<dbReference type="PANTHER" id="PTHR44835">
    <property type="entry name" value="UDP-N-ACETYLGLUCOSAMINE--PEPTIDE N-ACETYLGLUCOSAMINYLTRANSFERASE SPINDLY-RELATED"/>
    <property type="match status" value="1"/>
</dbReference>
<dbReference type="InterPro" id="IPR011990">
    <property type="entry name" value="TPR-like_helical_dom_sf"/>
</dbReference>
<organism evidence="10 11">
    <name type="scientific">Roseospira navarrensis</name>
    <dbReference type="NCBI Taxonomy" id="140058"/>
    <lineage>
        <taxon>Bacteria</taxon>
        <taxon>Pseudomonadati</taxon>
        <taxon>Pseudomonadota</taxon>
        <taxon>Alphaproteobacteria</taxon>
        <taxon>Rhodospirillales</taxon>
        <taxon>Rhodospirillaceae</taxon>
        <taxon>Roseospira</taxon>
    </lineage>
</organism>
<dbReference type="InterPro" id="IPR029489">
    <property type="entry name" value="OGT/SEC/SPY_C"/>
</dbReference>
<dbReference type="PANTHER" id="PTHR44835:SF1">
    <property type="entry name" value="PROTEIN O-GLCNAC TRANSFERASE"/>
    <property type="match status" value="1"/>
</dbReference>
<dbReference type="OrthoDB" id="146908at2"/>
<dbReference type="Pfam" id="PF13432">
    <property type="entry name" value="TPR_16"/>
    <property type="match status" value="1"/>
</dbReference>
<keyword evidence="4" id="KW-0328">Glycosyltransferase</keyword>
<dbReference type="EC" id="2.4.1.255" evidence="3"/>
<dbReference type="RefSeq" id="WP_153342338.1">
    <property type="nucleotide sequence ID" value="NZ_WIVE01000013.1"/>
</dbReference>
<comment type="similarity">
    <text evidence="2">Belongs to the glycosyltransferase 41 family. O-GlcNAc transferase subfamily.</text>
</comment>
<evidence type="ECO:0000256" key="8">
    <source>
        <dbReference type="PROSITE-ProRule" id="PRU00339"/>
    </source>
</evidence>
<dbReference type="Proteomes" id="UP000434582">
    <property type="component" value="Unassembled WGS sequence"/>
</dbReference>
<name>A0A7X2D2C2_9PROT</name>
<evidence type="ECO:0000259" key="9">
    <source>
        <dbReference type="Pfam" id="PF13844"/>
    </source>
</evidence>
<dbReference type="Gene3D" id="3.40.50.2000">
    <property type="entry name" value="Glycogen Phosphorylase B"/>
    <property type="match status" value="1"/>
</dbReference>
<comment type="pathway">
    <text evidence="1">Protein modification; protein glycosylation.</text>
</comment>